<evidence type="ECO:0000313" key="2">
    <source>
        <dbReference type="Proteomes" id="UP000612266"/>
    </source>
</evidence>
<protein>
    <submittedName>
        <fullName evidence="1">NgoFVII family restriction endonuclease</fullName>
    </submittedName>
</protein>
<dbReference type="AlphaFoldDB" id="A0A8I0WRV6"/>
<accession>A0A8I0WRV6</accession>
<organism evidence="1 2">
    <name type="scientific">Proteus terrae subsp. cibarius</name>
    <dbReference type="NCBI Taxonomy" id="626774"/>
    <lineage>
        <taxon>Bacteria</taxon>
        <taxon>Pseudomonadati</taxon>
        <taxon>Pseudomonadota</taxon>
        <taxon>Gammaproteobacteria</taxon>
        <taxon>Enterobacterales</taxon>
        <taxon>Morganellaceae</taxon>
        <taxon>Proteus</taxon>
    </lineage>
</organism>
<keyword evidence="1" id="KW-0540">Nuclease</keyword>
<gene>
    <name evidence="1" type="ORF">I4901_13440</name>
</gene>
<proteinExistence type="predicted"/>
<name>A0A8I0WRV6_9GAMM</name>
<dbReference type="EMBL" id="JADSJR010000019">
    <property type="protein sequence ID" value="MBG2915368.1"/>
    <property type="molecule type" value="Genomic_DNA"/>
</dbReference>
<keyword evidence="1" id="KW-0255">Endonuclease</keyword>
<dbReference type="GO" id="GO:0004519">
    <property type="term" value="F:endonuclease activity"/>
    <property type="evidence" value="ECO:0007669"/>
    <property type="project" value="UniProtKB-KW"/>
</dbReference>
<reference evidence="1" key="1">
    <citation type="submission" date="2020-11" db="EMBL/GenBank/DDBJ databases">
        <title>Enhanced detection system for hospital associated transmission using whole genome sequencing surveillance.</title>
        <authorList>
            <person name="Harrison L.H."/>
            <person name="Van Tyne D."/>
            <person name="Marsh J.W."/>
            <person name="Griffith M.P."/>
            <person name="Snyder D.J."/>
            <person name="Cooper V.S."/>
            <person name="Mustapha M."/>
        </authorList>
    </citation>
    <scope>NUCLEOTIDE SEQUENCE</scope>
    <source>
        <strain evidence="1">PR00070</strain>
    </source>
</reference>
<evidence type="ECO:0000313" key="1">
    <source>
        <dbReference type="EMBL" id="MBG2915368.1"/>
    </source>
</evidence>
<sequence length="440" mass="50675">MAKSIDLWSSFPQDKRDEYIKFLEIFGALSGLFKDTEAGSSADKPYLYYRNHEQLFARVFDVEDLTRKDSAFDAIAKMGKNRIGVGLKTWIHSRDKTFQKVAEFNKVAPTEIRPLIDKGTALDVVKKVALLRNKRIELDQRTYKTTHTIYHNITRDSNVMNIVECNYDLIDLNSIKLISVNENKGVFNFKDKNKKYKFYVSKSVLLQEFDASKELIVTKIPITQYKDPFDLLSYIHVTNSSVNKLAPLKEKIEDPKKTIYLPIYSDSSMKVEEKSGFNAWNAAPKIKGSNKPRPDFEAYIPIPIWIHHIFPHFFGFNALDKEERNAAKGFELQLPDDRIITAIVTQDNGKGLQTNPQSILGKWILHDVFGLEARQLLTLDMLNELGVDSVKVTKVSDAKFKIDLADTYSFEQWKLGLKTQIENCDDIKQKPKFRDDLIEE</sequence>
<comment type="caution">
    <text evidence="1">The sequence shown here is derived from an EMBL/GenBank/DDBJ whole genome shotgun (WGS) entry which is preliminary data.</text>
</comment>
<dbReference type="Proteomes" id="UP000612266">
    <property type="component" value="Unassembled WGS sequence"/>
</dbReference>
<keyword evidence="1" id="KW-0378">Hydrolase</keyword>